<dbReference type="GO" id="GO:0003924">
    <property type="term" value="F:GTPase activity"/>
    <property type="evidence" value="ECO:0007669"/>
    <property type="project" value="InterPro"/>
</dbReference>
<dbReference type="AlphaFoldDB" id="A0A4Z2ERC4"/>
<dbReference type="Gene3D" id="3.40.50.300">
    <property type="entry name" value="P-loop containing nucleotide triphosphate hydrolases"/>
    <property type="match status" value="1"/>
</dbReference>
<evidence type="ECO:0000313" key="10">
    <source>
        <dbReference type="Proteomes" id="UP000314294"/>
    </source>
</evidence>
<dbReference type="GO" id="GO:0005886">
    <property type="term" value="C:plasma membrane"/>
    <property type="evidence" value="ECO:0007669"/>
    <property type="project" value="TreeGrafter"/>
</dbReference>
<evidence type="ECO:0000256" key="2">
    <source>
        <dbReference type="ARBA" id="ARBA00015210"/>
    </source>
</evidence>
<dbReference type="GO" id="GO:0098793">
    <property type="term" value="C:presynapse"/>
    <property type="evidence" value="ECO:0007669"/>
    <property type="project" value="GOC"/>
</dbReference>
<dbReference type="InterPro" id="IPR045063">
    <property type="entry name" value="Dynamin_N"/>
</dbReference>
<proteinExistence type="predicted"/>
<accession>A0A4Z2ERC4</accession>
<dbReference type="GO" id="GO:0005525">
    <property type="term" value="F:GTP binding"/>
    <property type="evidence" value="ECO:0007669"/>
    <property type="project" value="UniProtKB-KW"/>
</dbReference>
<dbReference type="SMART" id="SM00053">
    <property type="entry name" value="DYNc"/>
    <property type="match status" value="1"/>
</dbReference>
<evidence type="ECO:0000256" key="3">
    <source>
        <dbReference type="ARBA" id="ARBA00022490"/>
    </source>
</evidence>
<dbReference type="GO" id="GO:0051607">
    <property type="term" value="P:defense response to virus"/>
    <property type="evidence" value="ECO:0007669"/>
    <property type="project" value="TreeGrafter"/>
</dbReference>
<dbReference type="InterPro" id="IPR000375">
    <property type="entry name" value="Dynamin_stalk"/>
</dbReference>
<keyword evidence="10" id="KW-1185">Reference proteome</keyword>
<evidence type="ECO:0000256" key="1">
    <source>
        <dbReference type="ARBA" id="ARBA00004496"/>
    </source>
</evidence>
<dbReference type="InterPro" id="IPR022812">
    <property type="entry name" value="Dynamin"/>
</dbReference>
<sequence>MKRRREGEDWYGKISYLNVEIEIEDPADVDDMIRGAQNMLAGEGDGISDDLISLEIASPDVPDLTLIDLPGITRVAVKGQAQDIGDQIKRLIQMTIKKQETISLVVVPCNVDIATTEALKMAQEVDPDGDRTLGVLTKPDLVDKGTEESVLEIVRNDVIHLKKGYMIVRCRGQKEITEKPHEMTWWAAFLVPAGLLEDEPDVPSPEDKVQEPENLKREKREYEGGPSTEPHLLAWTLQAETRSRTSSGSLAVLTSDRALAQAEELTSHRKENTTVTTKS</sequence>
<feature type="compositionally biased region" description="Basic and acidic residues" evidence="7">
    <location>
        <begin position="205"/>
        <end position="223"/>
    </location>
</feature>
<dbReference type="GO" id="GO:0008017">
    <property type="term" value="F:microtubule binding"/>
    <property type="evidence" value="ECO:0007669"/>
    <property type="project" value="TreeGrafter"/>
</dbReference>
<evidence type="ECO:0000256" key="7">
    <source>
        <dbReference type="SAM" id="MobiDB-lite"/>
    </source>
</evidence>
<name>A0A4Z2ERC4_9TELE</name>
<protein>
    <recommendedName>
        <fullName evidence="2">Interferon-induced GTP-binding protein Mx</fullName>
    </recommendedName>
    <alternativeName>
        <fullName evidence="6">Interferon-inducible Mx protein</fullName>
    </alternativeName>
</protein>
<dbReference type="GO" id="GO:0031623">
    <property type="term" value="P:receptor internalization"/>
    <property type="evidence" value="ECO:0007669"/>
    <property type="project" value="TreeGrafter"/>
</dbReference>
<dbReference type="InterPro" id="IPR027417">
    <property type="entry name" value="P-loop_NTPase"/>
</dbReference>
<evidence type="ECO:0000259" key="8">
    <source>
        <dbReference type="PROSITE" id="PS51718"/>
    </source>
</evidence>
<dbReference type="GO" id="GO:0005874">
    <property type="term" value="C:microtubule"/>
    <property type="evidence" value="ECO:0007669"/>
    <property type="project" value="TreeGrafter"/>
</dbReference>
<evidence type="ECO:0000256" key="4">
    <source>
        <dbReference type="ARBA" id="ARBA00022741"/>
    </source>
</evidence>
<gene>
    <name evidence="9" type="primary">mx_2</name>
    <name evidence="9" type="ORF">EYF80_058709</name>
</gene>
<dbReference type="GO" id="GO:0016185">
    <property type="term" value="P:synaptic vesicle budding from presynaptic endocytic zone membrane"/>
    <property type="evidence" value="ECO:0007669"/>
    <property type="project" value="TreeGrafter"/>
</dbReference>
<keyword evidence="5" id="KW-0342">GTP-binding</keyword>
<dbReference type="GO" id="GO:0005737">
    <property type="term" value="C:cytoplasm"/>
    <property type="evidence" value="ECO:0007669"/>
    <property type="project" value="UniProtKB-SubCell"/>
</dbReference>
<comment type="subcellular location">
    <subcellularLocation>
        <location evidence="1">Cytoplasm</location>
    </subcellularLocation>
</comment>
<dbReference type="Pfam" id="PF01031">
    <property type="entry name" value="Dynamin_M"/>
    <property type="match status" value="1"/>
</dbReference>
<dbReference type="CDD" id="cd08771">
    <property type="entry name" value="DLP_1"/>
    <property type="match status" value="1"/>
</dbReference>
<dbReference type="EMBL" id="SRLO01003770">
    <property type="protein sequence ID" value="TNN31141.1"/>
    <property type="molecule type" value="Genomic_DNA"/>
</dbReference>
<dbReference type="SUPFAM" id="SSF52540">
    <property type="entry name" value="P-loop containing nucleoside triphosphate hydrolases"/>
    <property type="match status" value="1"/>
</dbReference>
<feature type="domain" description="Dynamin-type G" evidence="8">
    <location>
        <begin position="1"/>
        <end position="251"/>
    </location>
</feature>
<dbReference type="PANTHER" id="PTHR11566:SF225">
    <property type="entry name" value="INTERFERON-INDUCED GTP-BINDING PROTEIN MX-RELATED"/>
    <property type="match status" value="1"/>
</dbReference>
<feature type="region of interest" description="Disordered" evidence="7">
    <location>
        <begin position="197"/>
        <end position="231"/>
    </location>
</feature>
<dbReference type="PANTHER" id="PTHR11566">
    <property type="entry name" value="DYNAMIN"/>
    <property type="match status" value="1"/>
</dbReference>
<comment type="caution">
    <text evidence="9">The sequence shown here is derived from an EMBL/GenBank/DDBJ whole genome shotgun (WGS) entry which is preliminary data.</text>
</comment>
<reference evidence="9 10" key="1">
    <citation type="submission" date="2019-03" db="EMBL/GenBank/DDBJ databases">
        <title>First draft genome of Liparis tanakae, snailfish: a comprehensive survey of snailfish specific genes.</title>
        <authorList>
            <person name="Kim W."/>
            <person name="Song I."/>
            <person name="Jeong J.-H."/>
            <person name="Kim D."/>
            <person name="Kim S."/>
            <person name="Ryu S."/>
            <person name="Song J.Y."/>
            <person name="Lee S.K."/>
        </authorList>
    </citation>
    <scope>NUCLEOTIDE SEQUENCE [LARGE SCALE GENOMIC DNA]</scope>
    <source>
        <tissue evidence="9">Muscle</tissue>
    </source>
</reference>
<evidence type="ECO:0000256" key="6">
    <source>
        <dbReference type="ARBA" id="ARBA00031810"/>
    </source>
</evidence>
<dbReference type="InterPro" id="IPR001401">
    <property type="entry name" value="Dynamin_GTPase"/>
</dbReference>
<organism evidence="9 10">
    <name type="scientific">Liparis tanakae</name>
    <name type="common">Tanaka's snailfish</name>
    <dbReference type="NCBI Taxonomy" id="230148"/>
    <lineage>
        <taxon>Eukaryota</taxon>
        <taxon>Metazoa</taxon>
        <taxon>Chordata</taxon>
        <taxon>Craniata</taxon>
        <taxon>Vertebrata</taxon>
        <taxon>Euteleostomi</taxon>
        <taxon>Actinopterygii</taxon>
        <taxon>Neopterygii</taxon>
        <taxon>Teleostei</taxon>
        <taxon>Neoteleostei</taxon>
        <taxon>Acanthomorphata</taxon>
        <taxon>Eupercaria</taxon>
        <taxon>Perciformes</taxon>
        <taxon>Cottioidei</taxon>
        <taxon>Cottales</taxon>
        <taxon>Liparidae</taxon>
        <taxon>Liparis</taxon>
    </lineage>
</organism>
<dbReference type="PROSITE" id="PS51718">
    <property type="entry name" value="G_DYNAMIN_2"/>
    <property type="match status" value="1"/>
</dbReference>
<dbReference type="Pfam" id="PF00350">
    <property type="entry name" value="Dynamin_N"/>
    <property type="match status" value="1"/>
</dbReference>
<keyword evidence="3" id="KW-0963">Cytoplasm</keyword>
<dbReference type="PRINTS" id="PR00195">
    <property type="entry name" value="DYNAMIN"/>
</dbReference>
<dbReference type="Proteomes" id="UP000314294">
    <property type="component" value="Unassembled WGS sequence"/>
</dbReference>
<evidence type="ECO:0000313" key="9">
    <source>
        <dbReference type="EMBL" id="TNN31141.1"/>
    </source>
</evidence>
<dbReference type="OrthoDB" id="5061070at2759"/>
<dbReference type="GO" id="GO:0005634">
    <property type="term" value="C:nucleus"/>
    <property type="evidence" value="ECO:0007669"/>
    <property type="project" value="TreeGrafter"/>
</dbReference>
<keyword evidence="4" id="KW-0547">Nucleotide-binding</keyword>
<evidence type="ECO:0000256" key="5">
    <source>
        <dbReference type="ARBA" id="ARBA00023134"/>
    </source>
</evidence>
<dbReference type="InterPro" id="IPR030381">
    <property type="entry name" value="G_DYNAMIN_dom"/>
</dbReference>